<evidence type="ECO:0000256" key="4">
    <source>
        <dbReference type="ARBA" id="ARBA00023014"/>
    </source>
</evidence>
<feature type="domain" description="Rieske" evidence="6">
    <location>
        <begin position="8"/>
        <end position="102"/>
    </location>
</feature>
<dbReference type="CDD" id="cd03467">
    <property type="entry name" value="Rieske"/>
    <property type="match status" value="1"/>
</dbReference>
<dbReference type="InterPro" id="IPR036922">
    <property type="entry name" value="Rieske_2Fe-2S_sf"/>
</dbReference>
<dbReference type="GO" id="GO:0046872">
    <property type="term" value="F:metal ion binding"/>
    <property type="evidence" value="ECO:0007669"/>
    <property type="project" value="UniProtKB-KW"/>
</dbReference>
<dbReference type="PANTHER" id="PTHR21496:SF0">
    <property type="entry name" value="RIESKE DOMAIN-CONTAINING PROTEIN"/>
    <property type="match status" value="1"/>
</dbReference>
<keyword evidence="8" id="KW-1185">Reference proteome</keyword>
<dbReference type="PROSITE" id="PS51296">
    <property type="entry name" value="RIESKE"/>
    <property type="match status" value="1"/>
</dbReference>
<dbReference type="PANTHER" id="PTHR21496">
    <property type="entry name" value="FERREDOXIN-RELATED"/>
    <property type="match status" value="1"/>
</dbReference>
<dbReference type="RefSeq" id="WP_091709567.1">
    <property type="nucleotide sequence ID" value="NZ_FNCA01000003.1"/>
</dbReference>
<evidence type="ECO:0000256" key="3">
    <source>
        <dbReference type="ARBA" id="ARBA00023004"/>
    </source>
</evidence>
<dbReference type="Gene3D" id="2.102.10.10">
    <property type="entry name" value="Rieske [2Fe-2S] iron-sulphur domain"/>
    <property type="match status" value="1"/>
</dbReference>
<dbReference type="AlphaFoldDB" id="A0A7Z7AW23"/>
<evidence type="ECO:0000256" key="2">
    <source>
        <dbReference type="ARBA" id="ARBA00022723"/>
    </source>
</evidence>
<evidence type="ECO:0000259" key="6">
    <source>
        <dbReference type="PROSITE" id="PS51296"/>
    </source>
</evidence>
<comment type="cofactor">
    <cofactor evidence="5">
        <name>[2Fe-2S] cluster</name>
        <dbReference type="ChEBI" id="CHEBI:190135"/>
    </cofactor>
</comment>
<keyword evidence="2" id="KW-0479">Metal-binding</keyword>
<dbReference type="GO" id="GO:0051213">
    <property type="term" value="F:dioxygenase activity"/>
    <property type="evidence" value="ECO:0007669"/>
    <property type="project" value="UniProtKB-KW"/>
</dbReference>
<organism evidence="7 8">
    <name type="scientific">Methanolobus vulcani</name>
    <dbReference type="NCBI Taxonomy" id="38026"/>
    <lineage>
        <taxon>Archaea</taxon>
        <taxon>Methanobacteriati</taxon>
        <taxon>Methanobacteriota</taxon>
        <taxon>Stenosarchaea group</taxon>
        <taxon>Methanomicrobia</taxon>
        <taxon>Methanosarcinales</taxon>
        <taxon>Methanosarcinaceae</taxon>
        <taxon>Methanolobus</taxon>
    </lineage>
</organism>
<keyword evidence="1" id="KW-0001">2Fe-2S</keyword>
<evidence type="ECO:0000256" key="5">
    <source>
        <dbReference type="ARBA" id="ARBA00034078"/>
    </source>
</evidence>
<keyword evidence="4" id="KW-0411">Iron-sulfur</keyword>
<keyword evidence="7" id="KW-0223">Dioxygenase</keyword>
<reference evidence="7 8" key="1">
    <citation type="submission" date="2016-10" db="EMBL/GenBank/DDBJ databases">
        <authorList>
            <person name="Varghese N."/>
            <person name="Submissions S."/>
        </authorList>
    </citation>
    <scope>NUCLEOTIDE SEQUENCE [LARGE SCALE GENOMIC DNA]</scope>
    <source>
        <strain evidence="7 8">PL 12/M</strain>
    </source>
</reference>
<evidence type="ECO:0000256" key="1">
    <source>
        <dbReference type="ARBA" id="ARBA00022714"/>
    </source>
</evidence>
<dbReference type="SUPFAM" id="SSF50022">
    <property type="entry name" value="ISP domain"/>
    <property type="match status" value="1"/>
</dbReference>
<dbReference type="InterPro" id="IPR017941">
    <property type="entry name" value="Rieske_2Fe-2S"/>
</dbReference>
<name>A0A7Z7AW23_9EURY</name>
<keyword evidence="3" id="KW-0408">Iron</keyword>
<sequence length="111" mass="12726">MKQEDNWIFALKADELDNGEKKPLLIEGNKVLVLKVGDDFFAMSNKCPHMECPLSKGTLEQYVIKCPCHDWRFDVREGKFLDAEEIRVPIYETKVMEEGVFVNLSMEGAGK</sequence>
<proteinExistence type="predicted"/>
<dbReference type="GO" id="GO:0051537">
    <property type="term" value="F:2 iron, 2 sulfur cluster binding"/>
    <property type="evidence" value="ECO:0007669"/>
    <property type="project" value="UniProtKB-KW"/>
</dbReference>
<dbReference type="EMBL" id="FNCA01000003">
    <property type="protein sequence ID" value="SDF71689.1"/>
    <property type="molecule type" value="Genomic_DNA"/>
</dbReference>
<evidence type="ECO:0000313" key="8">
    <source>
        <dbReference type="Proteomes" id="UP000199259"/>
    </source>
</evidence>
<dbReference type="Pfam" id="PF00355">
    <property type="entry name" value="Rieske"/>
    <property type="match status" value="1"/>
</dbReference>
<comment type="caution">
    <text evidence="7">The sequence shown here is derived from an EMBL/GenBank/DDBJ whole genome shotgun (WGS) entry which is preliminary data.</text>
</comment>
<dbReference type="OrthoDB" id="6837at2157"/>
<gene>
    <name evidence="7" type="ORF">SAMN04488589_1217</name>
</gene>
<accession>A0A7Z7AW23</accession>
<protein>
    <submittedName>
        <fullName evidence="7">3-phenylpropionate/trans-cinnamate dioxygenase ferredoxin subunit</fullName>
    </submittedName>
</protein>
<dbReference type="Proteomes" id="UP000199259">
    <property type="component" value="Unassembled WGS sequence"/>
</dbReference>
<keyword evidence="7" id="KW-0560">Oxidoreductase</keyword>
<evidence type="ECO:0000313" key="7">
    <source>
        <dbReference type="EMBL" id="SDF71689.1"/>
    </source>
</evidence>